<dbReference type="STRING" id="2094558.A0A314XRB6"/>
<gene>
    <name evidence="2" type="ORF">Pyn_37225</name>
</gene>
<dbReference type="PANTHER" id="PTHR34081:SF1">
    <property type="entry name" value="MALECTIN, LEUCINE-RICH REPEAT DOMAIN, L DOMAIN-LIKE PROTEIN-RELATED"/>
    <property type="match status" value="1"/>
</dbReference>
<dbReference type="Proteomes" id="UP000250321">
    <property type="component" value="Unassembled WGS sequence"/>
</dbReference>
<sequence>MGNHNIATECLDKSNTNFSIKCGGPQMRGNDGILYEAEDSALGPATFNVTSTQKLAVSNAGFSDNLNQSFVETTLTQVSGADLTPELFETSRVSPASLRYYGLGLQHGPYIVTLQFAETVFASRDTQTSQSLGRRVFDIYIQGDVSGCVAEFDKAIELDPRQQAFSDVMNFPVLQFDCSSDVTLVEEQFLIMKPKETITRVFKLYPATDQAAKYVCAGKMRHGSDR</sequence>
<dbReference type="GO" id="GO:0016301">
    <property type="term" value="F:kinase activity"/>
    <property type="evidence" value="ECO:0007669"/>
    <property type="project" value="UniProtKB-KW"/>
</dbReference>
<dbReference type="PANTHER" id="PTHR34081">
    <property type="entry name" value="MALECTIN DOMAIN-CONTAINING PROTEIN"/>
    <property type="match status" value="1"/>
</dbReference>
<keyword evidence="2" id="KW-0418">Kinase</keyword>
<keyword evidence="3" id="KW-1185">Reference proteome</keyword>
<dbReference type="AlphaFoldDB" id="A0A314XRB6"/>
<dbReference type="Pfam" id="PF11721">
    <property type="entry name" value="Malectin"/>
    <property type="match status" value="1"/>
</dbReference>
<accession>A0A314XRB6</accession>
<dbReference type="OrthoDB" id="1721643at2759"/>
<keyword evidence="2" id="KW-0675">Receptor</keyword>
<keyword evidence="2" id="KW-0808">Transferase</keyword>
<dbReference type="EMBL" id="PJQY01002086">
    <property type="protein sequence ID" value="PQP96582.1"/>
    <property type="molecule type" value="Genomic_DNA"/>
</dbReference>
<reference evidence="2 3" key="1">
    <citation type="submission" date="2018-02" db="EMBL/GenBank/DDBJ databases">
        <title>Draft genome of wild Prunus yedoensis var. nudiflora.</title>
        <authorList>
            <person name="Baek S."/>
            <person name="Kim J.-H."/>
            <person name="Choi K."/>
            <person name="Kim G.-B."/>
            <person name="Cho A."/>
            <person name="Jang H."/>
            <person name="Shin C.-H."/>
            <person name="Yu H.-J."/>
            <person name="Mun J.-H."/>
        </authorList>
    </citation>
    <scope>NUCLEOTIDE SEQUENCE [LARGE SCALE GENOMIC DNA]</scope>
    <source>
        <strain evidence="3">cv. Jeju island</strain>
        <tissue evidence="2">Leaf</tissue>
    </source>
</reference>
<proteinExistence type="predicted"/>
<feature type="domain" description="Malectin" evidence="1">
    <location>
        <begin position="17"/>
        <end position="165"/>
    </location>
</feature>
<evidence type="ECO:0000259" key="1">
    <source>
        <dbReference type="Pfam" id="PF11721"/>
    </source>
</evidence>
<dbReference type="InterPro" id="IPR021720">
    <property type="entry name" value="Malectin_dom"/>
</dbReference>
<name>A0A314XRB6_PRUYE</name>
<evidence type="ECO:0000313" key="2">
    <source>
        <dbReference type="EMBL" id="PQP96582.1"/>
    </source>
</evidence>
<comment type="caution">
    <text evidence="2">The sequence shown here is derived from an EMBL/GenBank/DDBJ whole genome shotgun (WGS) entry which is preliminary data.</text>
</comment>
<protein>
    <submittedName>
        <fullName evidence="2">Putative LRR receptor-like serine/threonine-protein kinase</fullName>
    </submittedName>
</protein>
<organism evidence="2 3">
    <name type="scientific">Prunus yedoensis var. nudiflora</name>
    <dbReference type="NCBI Taxonomy" id="2094558"/>
    <lineage>
        <taxon>Eukaryota</taxon>
        <taxon>Viridiplantae</taxon>
        <taxon>Streptophyta</taxon>
        <taxon>Embryophyta</taxon>
        <taxon>Tracheophyta</taxon>
        <taxon>Spermatophyta</taxon>
        <taxon>Magnoliopsida</taxon>
        <taxon>eudicotyledons</taxon>
        <taxon>Gunneridae</taxon>
        <taxon>Pentapetalae</taxon>
        <taxon>rosids</taxon>
        <taxon>fabids</taxon>
        <taxon>Rosales</taxon>
        <taxon>Rosaceae</taxon>
        <taxon>Amygdaloideae</taxon>
        <taxon>Amygdaleae</taxon>
        <taxon>Prunus</taxon>
    </lineage>
</organism>
<evidence type="ECO:0000313" key="3">
    <source>
        <dbReference type="Proteomes" id="UP000250321"/>
    </source>
</evidence>
<dbReference type="Gene3D" id="2.60.120.430">
    <property type="entry name" value="Galactose-binding lectin"/>
    <property type="match status" value="1"/>
</dbReference>